<protein>
    <recommendedName>
        <fullName evidence="3">DUF6533 domain-containing protein</fullName>
    </recommendedName>
</protein>
<reference evidence="4" key="1">
    <citation type="submission" date="2020-09" db="EMBL/GenBank/DDBJ databases">
        <title>Comparative genome analyses of four rice-infecting Rhizoctonia solani isolates reveal extensive enrichment of homogalacturonan modification genes.</title>
        <authorList>
            <person name="Lee D.-Y."/>
            <person name="Jeon J."/>
            <person name="Kim K.-T."/>
            <person name="Cheong K."/>
            <person name="Song H."/>
            <person name="Choi G."/>
            <person name="Ko J."/>
            <person name="Opiyo S.O."/>
            <person name="Zuo S."/>
            <person name="Madhav S."/>
            <person name="Lee Y.-H."/>
            <person name="Wang G.-L."/>
        </authorList>
    </citation>
    <scope>NUCLEOTIDE SEQUENCE</scope>
    <source>
        <strain evidence="4">AG1-IA YN-7</strain>
    </source>
</reference>
<dbReference type="Proteomes" id="UP000650582">
    <property type="component" value="Unassembled WGS sequence"/>
</dbReference>
<dbReference type="AlphaFoldDB" id="A0A8H7HEP6"/>
<organism evidence="4 5">
    <name type="scientific">Rhizoctonia solani</name>
    <dbReference type="NCBI Taxonomy" id="456999"/>
    <lineage>
        <taxon>Eukaryota</taxon>
        <taxon>Fungi</taxon>
        <taxon>Dikarya</taxon>
        <taxon>Basidiomycota</taxon>
        <taxon>Agaricomycotina</taxon>
        <taxon>Agaricomycetes</taxon>
        <taxon>Cantharellales</taxon>
        <taxon>Ceratobasidiaceae</taxon>
        <taxon>Rhizoctonia</taxon>
    </lineage>
</organism>
<feature type="transmembrane region" description="Helical" evidence="2">
    <location>
        <begin position="203"/>
        <end position="221"/>
    </location>
</feature>
<dbReference type="EMBL" id="JACYCC010000025">
    <property type="protein sequence ID" value="KAF8684579.1"/>
    <property type="molecule type" value="Genomic_DNA"/>
</dbReference>
<dbReference type="InterPro" id="IPR045340">
    <property type="entry name" value="DUF6533"/>
</dbReference>
<sequence>MMRRASRTKPATKPVARQGYVGHVGGSIQVLWTPGEFSLRSRSRSPTDSAESIMSSIKELETALFHAHVSRSPMLIYAPDAGVCLLVYDHFLTFADEVRLIWSRPTNVISIFYLINRYTTPLILAVDIYDKGGLTRQLNTQVRVLSVTLVYLVVLKNTQFCKVWFVAEGYMNFLLLAVIHFLMVMRVNALYGKRRKIAFTVHIAYVLYFIATFSIVTPGMFQAVMRTSLLEASTAESGFWVTWLPALFLETFLFGLTAYKAWTYSREQMVVPVARTLYRDGFQYYIVILLCSLFPLLVWTEAPSTLDAMPKYAGMAIVNVMGFRLVLNLRQHSSETGRASIYESYEMTPSPSPRATEFPHKRHTRALENGLPRFIGQSDSDWTLNHAADSCFDLARVKSKEGDAELGVKISTPNVKGVRPREQRRQRPRVSLNLELLAATATTSQVELEGCSPSASPSRPETKDF</sequence>
<evidence type="ECO:0000313" key="4">
    <source>
        <dbReference type="EMBL" id="KAF8684579.1"/>
    </source>
</evidence>
<name>A0A8H7HEP6_9AGAM</name>
<feature type="transmembrane region" description="Helical" evidence="2">
    <location>
        <begin position="173"/>
        <end position="191"/>
    </location>
</feature>
<evidence type="ECO:0000259" key="3">
    <source>
        <dbReference type="Pfam" id="PF20151"/>
    </source>
</evidence>
<feature type="transmembrane region" description="Helical" evidence="2">
    <location>
        <begin position="241"/>
        <end position="262"/>
    </location>
</feature>
<keyword evidence="2" id="KW-0472">Membrane</keyword>
<keyword evidence="2" id="KW-0812">Transmembrane</keyword>
<dbReference type="Pfam" id="PF20151">
    <property type="entry name" value="DUF6533"/>
    <property type="match status" value="1"/>
</dbReference>
<comment type="caution">
    <text evidence="4">The sequence shown here is derived from an EMBL/GenBank/DDBJ whole genome shotgun (WGS) entry which is preliminary data.</text>
</comment>
<evidence type="ECO:0000256" key="1">
    <source>
        <dbReference type="SAM" id="MobiDB-lite"/>
    </source>
</evidence>
<feature type="transmembrane region" description="Helical" evidence="2">
    <location>
        <begin position="144"/>
        <end position="167"/>
    </location>
</feature>
<evidence type="ECO:0000313" key="5">
    <source>
        <dbReference type="Proteomes" id="UP000650582"/>
    </source>
</evidence>
<feature type="domain" description="DUF6533" evidence="3">
    <location>
        <begin position="81"/>
        <end position="122"/>
    </location>
</feature>
<accession>A0A8H7HEP6</accession>
<feature type="region of interest" description="Disordered" evidence="1">
    <location>
        <begin position="443"/>
        <end position="465"/>
    </location>
</feature>
<gene>
    <name evidence="4" type="ORF">RHS04_01170</name>
</gene>
<keyword evidence="2" id="KW-1133">Transmembrane helix</keyword>
<proteinExistence type="predicted"/>
<feature type="transmembrane region" description="Helical" evidence="2">
    <location>
        <begin position="282"/>
        <end position="300"/>
    </location>
</feature>
<evidence type="ECO:0000256" key="2">
    <source>
        <dbReference type="SAM" id="Phobius"/>
    </source>
</evidence>